<accession>A0ABD0LT62</accession>
<comment type="caution">
    <text evidence="1">The sequence shown here is derived from an EMBL/GenBank/DDBJ whole genome shotgun (WGS) entry which is preliminary data.</text>
</comment>
<dbReference type="EMBL" id="JACVVK020000024">
    <property type="protein sequence ID" value="KAK7502789.1"/>
    <property type="molecule type" value="Genomic_DNA"/>
</dbReference>
<organism evidence="1 2">
    <name type="scientific">Batillaria attramentaria</name>
    <dbReference type="NCBI Taxonomy" id="370345"/>
    <lineage>
        <taxon>Eukaryota</taxon>
        <taxon>Metazoa</taxon>
        <taxon>Spiralia</taxon>
        <taxon>Lophotrochozoa</taxon>
        <taxon>Mollusca</taxon>
        <taxon>Gastropoda</taxon>
        <taxon>Caenogastropoda</taxon>
        <taxon>Sorbeoconcha</taxon>
        <taxon>Cerithioidea</taxon>
        <taxon>Batillariidae</taxon>
        <taxon>Batillaria</taxon>
    </lineage>
</organism>
<protein>
    <submittedName>
        <fullName evidence="1">Uncharacterized protein</fullName>
    </submittedName>
</protein>
<sequence>MTGEVAGRRIAPASTHRRLIHWPGCNAEMKQGGTKFRLRQKQELFFLSMVNTFPMGTTIKRPTMREGGAGVEEMGMCVQLNQVTLSTPATMAFSLSTGSMSTLLSPASAWSVFFRLIGNLT</sequence>
<evidence type="ECO:0000313" key="1">
    <source>
        <dbReference type="EMBL" id="KAK7502789.1"/>
    </source>
</evidence>
<keyword evidence="2" id="KW-1185">Reference proteome</keyword>
<reference evidence="1 2" key="1">
    <citation type="journal article" date="2023" name="Sci. Data">
        <title>Genome assembly of the Korean intertidal mud-creeper Batillaria attramentaria.</title>
        <authorList>
            <person name="Patra A.K."/>
            <person name="Ho P.T."/>
            <person name="Jun S."/>
            <person name="Lee S.J."/>
            <person name="Kim Y."/>
            <person name="Won Y.J."/>
        </authorList>
    </citation>
    <scope>NUCLEOTIDE SEQUENCE [LARGE SCALE GENOMIC DNA]</scope>
    <source>
        <strain evidence="1">Wonlab-2016</strain>
    </source>
</reference>
<evidence type="ECO:0000313" key="2">
    <source>
        <dbReference type="Proteomes" id="UP001519460"/>
    </source>
</evidence>
<dbReference type="Proteomes" id="UP001519460">
    <property type="component" value="Unassembled WGS sequence"/>
</dbReference>
<dbReference type="AlphaFoldDB" id="A0ABD0LT62"/>
<proteinExistence type="predicted"/>
<name>A0ABD0LT62_9CAEN</name>
<gene>
    <name evidence="1" type="ORF">BaRGS_00006039</name>
</gene>